<dbReference type="Proteomes" id="UP000249645">
    <property type="component" value="Unassembled WGS sequence"/>
</dbReference>
<proteinExistence type="predicted"/>
<gene>
    <name evidence="1" type="ORF">DI598_06395</name>
</gene>
<name>A0A2W5F8I0_9SPHI</name>
<comment type="caution">
    <text evidence="1">The sequence shown here is derived from an EMBL/GenBank/DDBJ whole genome shotgun (WGS) entry which is preliminary data.</text>
</comment>
<dbReference type="EMBL" id="QFOI01000082">
    <property type="protein sequence ID" value="PZP50087.1"/>
    <property type="molecule type" value="Genomic_DNA"/>
</dbReference>
<protein>
    <submittedName>
        <fullName evidence="1">Uncharacterized protein</fullName>
    </submittedName>
</protein>
<reference evidence="1 2" key="1">
    <citation type="submission" date="2017-11" db="EMBL/GenBank/DDBJ databases">
        <title>Infants hospitalized years apart are colonized by the same room-sourced microbial strains.</title>
        <authorList>
            <person name="Brooks B."/>
            <person name="Olm M.R."/>
            <person name="Firek B.A."/>
            <person name="Baker R."/>
            <person name="Thomas B.C."/>
            <person name="Morowitz M.J."/>
            <person name="Banfield J.F."/>
        </authorList>
    </citation>
    <scope>NUCLEOTIDE SEQUENCE [LARGE SCALE GENOMIC DNA]</scope>
    <source>
        <strain evidence="1">S2_009_000_R2_76</strain>
    </source>
</reference>
<evidence type="ECO:0000313" key="1">
    <source>
        <dbReference type="EMBL" id="PZP50087.1"/>
    </source>
</evidence>
<evidence type="ECO:0000313" key="2">
    <source>
        <dbReference type="Proteomes" id="UP000249645"/>
    </source>
</evidence>
<organism evidence="1 2">
    <name type="scientific">Pseudopedobacter saltans</name>
    <dbReference type="NCBI Taxonomy" id="151895"/>
    <lineage>
        <taxon>Bacteria</taxon>
        <taxon>Pseudomonadati</taxon>
        <taxon>Bacteroidota</taxon>
        <taxon>Sphingobacteriia</taxon>
        <taxon>Sphingobacteriales</taxon>
        <taxon>Sphingobacteriaceae</taxon>
        <taxon>Pseudopedobacter</taxon>
    </lineage>
</organism>
<dbReference type="AlphaFoldDB" id="A0A2W5F8I0"/>
<accession>A0A2W5F8I0</accession>
<sequence length="86" mass="10281">MQKKNKANLGYGKEISPPAGQVKIYMTEKGFTEKEATTFLQTMLLRGWRTQTGRPIKNWKQYLFQWQYILRNPLRKSKRKCTRKNV</sequence>